<dbReference type="PROSITE" id="PS51471">
    <property type="entry name" value="FE2OG_OXY"/>
    <property type="match status" value="1"/>
</dbReference>
<evidence type="ECO:0000313" key="14">
    <source>
        <dbReference type="Proteomes" id="UP001204851"/>
    </source>
</evidence>
<keyword evidence="11" id="KW-0560">Oxidoreductase</keyword>
<evidence type="ECO:0000256" key="8">
    <source>
        <dbReference type="ARBA" id="ARBA00031282"/>
    </source>
</evidence>
<name>A0ABT1BM62_9BURK</name>
<dbReference type="InterPro" id="IPR026992">
    <property type="entry name" value="DIOX_N"/>
</dbReference>
<keyword evidence="6" id="KW-0266">Ethylene biosynthesis</keyword>
<keyword evidence="14" id="KW-1185">Reference proteome</keyword>
<comment type="catalytic activity">
    <reaction evidence="9">
        <text>2-oxoglutarate + O2 + 2 H(+) = ethene + 3 CO2 + H2O</text>
        <dbReference type="Rhea" id="RHEA:31523"/>
        <dbReference type="ChEBI" id="CHEBI:15377"/>
        <dbReference type="ChEBI" id="CHEBI:15378"/>
        <dbReference type="ChEBI" id="CHEBI:15379"/>
        <dbReference type="ChEBI" id="CHEBI:16526"/>
        <dbReference type="ChEBI" id="CHEBI:16810"/>
        <dbReference type="ChEBI" id="CHEBI:18153"/>
        <dbReference type="EC" id="1.13.12.19"/>
    </reaction>
</comment>
<evidence type="ECO:0000256" key="3">
    <source>
        <dbReference type="ARBA" id="ARBA00012293"/>
    </source>
</evidence>
<comment type="caution">
    <text evidence="13">The sequence shown here is derived from an EMBL/GenBank/DDBJ whole genome shotgun (WGS) entry which is preliminary data.</text>
</comment>
<keyword evidence="11" id="KW-0408">Iron</keyword>
<evidence type="ECO:0000256" key="11">
    <source>
        <dbReference type="RuleBase" id="RU003682"/>
    </source>
</evidence>
<sequence length="331" mass="37391">MNDRVNNDTLDELKLEARMGGTGSLQAREVRRIDVSDFEARRAEITEQLWSAAVEVGFFQLVNHGIDVARVRQMFADSARFFALPQDVKARYPMAKGTNAGWEYRAQVRPSTGTPDQKESYQITRPRMAQLWPSEAELPGFQAAALDFEQRCWTLAMQVLSCFADKLGFARDFFARAHAYDAPDYQSTLRLLHYFAVPEGEALPEGVWRGGAHTDFNCLTLLFQRSGQGGLQVLPGKEAEGQAWTEVEPADEVITCNIGDMLMRWSDDRLPSNFHRVRNPRPDEYQGARYSIAYFAQANQGVVVDGPQHRHAPITAGEFLTQRVMANYGKY</sequence>
<dbReference type="EMBL" id="JAMXMC010000006">
    <property type="protein sequence ID" value="MCO5977316.1"/>
    <property type="molecule type" value="Genomic_DNA"/>
</dbReference>
<dbReference type="EC" id="1.14.20.7" evidence="3"/>
<dbReference type="PANTHER" id="PTHR47990">
    <property type="entry name" value="2-OXOGLUTARATE (2OG) AND FE(II)-DEPENDENT OXYGENASE SUPERFAMILY PROTEIN-RELATED"/>
    <property type="match status" value="1"/>
</dbReference>
<dbReference type="InterPro" id="IPR044861">
    <property type="entry name" value="IPNS-like_FE2OG_OXY"/>
</dbReference>
<evidence type="ECO:0000256" key="2">
    <source>
        <dbReference type="ARBA" id="ARBA00004767"/>
    </source>
</evidence>
<proteinExistence type="inferred from homology"/>
<dbReference type="Pfam" id="PF14226">
    <property type="entry name" value="DIOX_N"/>
    <property type="match status" value="1"/>
</dbReference>
<dbReference type="InterPro" id="IPR050231">
    <property type="entry name" value="Iron_ascorbate_oxido_reductase"/>
</dbReference>
<evidence type="ECO:0000256" key="4">
    <source>
        <dbReference type="ARBA" id="ARBA00012531"/>
    </source>
</evidence>
<evidence type="ECO:0000256" key="6">
    <source>
        <dbReference type="ARBA" id="ARBA00022666"/>
    </source>
</evidence>
<dbReference type="Pfam" id="PF03171">
    <property type="entry name" value="2OG-FeII_Oxy"/>
    <property type="match status" value="1"/>
</dbReference>
<accession>A0ABT1BM62</accession>
<comment type="pathway">
    <text evidence="2">Alkene biosynthesis; ethylene biosynthesis via 2-oxoglutarate.</text>
</comment>
<gene>
    <name evidence="13" type="ORF">M0L44_11400</name>
</gene>
<evidence type="ECO:0000256" key="1">
    <source>
        <dbReference type="ARBA" id="ARBA00001954"/>
    </source>
</evidence>
<organism evidence="13 14">
    <name type="scientific">Ideonella oryzae</name>
    <dbReference type="NCBI Taxonomy" id="2937441"/>
    <lineage>
        <taxon>Bacteria</taxon>
        <taxon>Pseudomonadati</taxon>
        <taxon>Pseudomonadota</taxon>
        <taxon>Betaproteobacteria</taxon>
        <taxon>Burkholderiales</taxon>
        <taxon>Sphaerotilaceae</taxon>
        <taxon>Ideonella</taxon>
    </lineage>
</organism>
<feature type="domain" description="Fe2OG dioxygenase" evidence="12">
    <location>
        <begin position="184"/>
        <end position="298"/>
    </location>
</feature>
<evidence type="ECO:0000256" key="10">
    <source>
        <dbReference type="ARBA" id="ARBA00049359"/>
    </source>
</evidence>
<comment type="catalytic activity">
    <reaction evidence="10">
        <text>L-arginine + 2-oxoglutarate + O2 = guanidine + L-glutamate 5-semialdehyde + succinate + CO2</text>
        <dbReference type="Rhea" id="RHEA:31535"/>
        <dbReference type="ChEBI" id="CHEBI:15379"/>
        <dbReference type="ChEBI" id="CHEBI:16526"/>
        <dbReference type="ChEBI" id="CHEBI:16810"/>
        <dbReference type="ChEBI" id="CHEBI:30031"/>
        <dbReference type="ChEBI" id="CHEBI:30087"/>
        <dbReference type="ChEBI" id="CHEBI:32682"/>
        <dbReference type="ChEBI" id="CHEBI:58066"/>
        <dbReference type="EC" id="1.14.20.7"/>
    </reaction>
</comment>
<evidence type="ECO:0000259" key="12">
    <source>
        <dbReference type="PROSITE" id="PS51471"/>
    </source>
</evidence>
<dbReference type="EC" id="1.13.12.19" evidence="4"/>
<evidence type="ECO:0000256" key="5">
    <source>
        <dbReference type="ARBA" id="ARBA00019045"/>
    </source>
</evidence>
<protein>
    <recommendedName>
        <fullName evidence="5">2-oxoglutarate-dependent ethylene/succinate-forming enzyme</fullName>
        <ecNumber evidence="4">1.13.12.19</ecNumber>
        <ecNumber evidence="3">1.14.20.7</ecNumber>
    </recommendedName>
    <alternativeName>
        <fullName evidence="7">2-oxoglutarate dioxygenase (ethylene-forming)</fullName>
    </alternativeName>
    <alternativeName>
        <fullName evidence="8">2-oxoglutarate/L-arginine monooxygenase/decarboxylase (succinate-forming)</fullName>
    </alternativeName>
</protein>
<dbReference type="Gene3D" id="2.60.120.330">
    <property type="entry name" value="B-lactam Antibiotic, Isopenicillin N Synthase, Chain"/>
    <property type="match status" value="1"/>
</dbReference>
<evidence type="ECO:0000256" key="9">
    <source>
        <dbReference type="ARBA" id="ARBA00047725"/>
    </source>
</evidence>
<dbReference type="InterPro" id="IPR027443">
    <property type="entry name" value="IPNS-like_sf"/>
</dbReference>
<dbReference type="SUPFAM" id="SSF51197">
    <property type="entry name" value="Clavaminate synthase-like"/>
    <property type="match status" value="1"/>
</dbReference>
<evidence type="ECO:0000256" key="7">
    <source>
        <dbReference type="ARBA" id="ARBA00031011"/>
    </source>
</evidence>
<dbReference type="InterPro" id="IPR005123">
    <property type="entry name" value="Oxoglu/Fe-dep_dioxygenase_dom"/>
</dbReference>
<comment type="similarity">
    <text evidence="11">Belongs to the iron/ascorbate-dependent oxidoreductase family.</text>
</comment>
<keyword evidence="11" id="KW-0479">Metal-binding</keyword>
<dbReference type="RefSeq" id="WP_252769831.1">
    <property type="nucleotide sequence ID" value="NZ_JAMXMC010000006.1"/>
</dbReference>
<evidence type="ECO:0000313" key="13">
    <source>
        <dbReference type="EMBL" id="MCO5977316.1"/>
    </source>
</evidence>
<comment type="cofactor">
    <cofactor evidence="1">
        <name>Fe(2+)</name>
        <dbReference type="ChEBI" id="CHEBI:29033"/>
    </cofactor>
</comment>
<reference evidence="13 14" key="1">
    <citation type="submission" date="2022-06" db="EMBL/GenBank/DDBJ databases">
        <title>Ideonella sp. NS12-5 Genome sequencing and assembly.</title>
        <authorList>
            <person name="Jung Y."/>
        </authorList>
    </citation>
    <scope>NUCLEOTIDE SEQUENCE [LARGE SCALE GENOMIC DNA]</scope>
    <source>
        <strain evidence="13 14">NS12-5</strain>
    </source>
</reference>
<dbReference type="Proteomes" id="UP001204851">
    <property type="component" value="Unassembled WGS sequence"/>
</dbReference>